<dbReference type="Gene3D" id="1.25.40.10">
    <property type="entry name" value="Tetratricopeptide repeat domain"/>
    <property type="match status" value="1"/>
</dbReference>
<dbReference type="InterPro" id="IPR006597">
    <property type="entry name" value="Sel1-like"/>
</dbReference>
<evidence type="ECO:0000313" key="2">
    <source>
        <dbReference type="Proteomes" id="UP000604481"/>
    </source>
</evidence>
<sequence length="472" mass="51487">MPLRHFCITTLFLLGCSQAATLEQLFEQKQFAEFQPKALAAAEQGDAQALFLQGKAHHLHLIKTPDAADYDEAEELELAHRYYEQARAKGSARASHNLGLLLIEQGDKPAGIALLEEALARGMKVPTLQVLARAVSPDAPLYLVDADTIRAHSQSGDYFAAALAAQPDVLTLEQEAAGQYLRAYLYYLKARTDVQEEFDQAALRQRVISWLSKGQQRNNPAAWANYGILLMEEANAASGRSQAADYAQARAALERGAALNNPVAHFQLAELAYAGRGLPQRDFGQALQHYEAAALLGLKVAVEPARQQLLQALAGETDLAKLETGKQRLAALHRIDPQAFAFPDSALEDRIAWGELLASEKAAAKPLPALPLSLTVCGLGRNESSLGEGLDWWLVAYEEMYEAVKVPIQGRIDRKGCVRAKGKTLDPLRPYLERGAITALAFPGLHLPLISHISANSVQLELRDQDSAQPPQ</sequence>
<dbReference type="SMART" id="SM00671">
    <property type="entry name" value="SEL1"/>
    <property type="match status" value="2"/>
</dbReference>
<dbReference type="Proteomes" id="UP000604481">
    <property type="component" value="Unassembled WGS sequence"/>
</dbReference>
<name>A0A8J7FLT1_9NEIS</name>
<dbReference type="PANTHER" id="PTHR11102">
    <property type="entry name" value="SEL-1-LIKE PROTEIN"/>
    <property type="match status" value="1"/>
</dbReference>
<evidence type="ECO:0008006" key="3">
    <source>
        <dbReference type="Google" id="ProtNLM"/>
    </source>
</evidence>
<dbReference type="RefSeq" id="WP_228098310.1">
    <property type="nucleotide sequence ID" value="NZ_JADFUA010000008.1"/>
</dbReference>
<comment type="caution">
    <text evidence="1">The sequence shown here is derived from an EMBL/GenBank/DDBJ whole genome shotgun (WGS) entry which is preliminary data.</text>
</comment>
<dbReference type="EMBL" id="JADFUA010000008">
    <property type="protein sequence ID" value="MBE9610242.1"/>
    <property type="molecule type" value="Genomic_DNA"/>
</dbReference>
<keyword evidence="2" id="KW-1185">Reference proteome</keyword>
<organism evidence="1 2">
    <name type="scientific">Chitinilyticum piscinae</name>
    <dbReference type="NCBI Taxonomy" id="2866724"/>
    <lineage>
        <taxon>Bacteria</taxon>
        <taxon>Pseudomonadati</taxon>
        <taxon>Pseudomonadota</taxon>
        <taxon>Betaproteobacteria</taxon>
        <taxon>Neisseriales</taxon>
        <taxon>Chitinibacteraceae</taxon>
        <taxon>Chitinilyticum</taxon>
    </lineage>
</organism>
<gene>
    <name evidence="1" type="ORF">INR99_12905</name>
</gene>
<reference evidence="1 2" key="1">
    <citation type="submission" date="2020-10" db="EMBL/GenBank/DDBJ databases">
        <title>The genome sequence of Chitinilyticum litopenaei 4Y14.</title>
        <authorList>
            <person name="Liu Y."/>
        </authorList>
    </citation>
    <scope>NUCLEOTIDE SEQUENCE [LARGE SCALE GENOMIC DNA]</scope>
    <source>
        <strain evidence="1 2">4Y14</strain>
    </source>
</reference>
<dbReference type="InterPro" id="IPR050767">
    <property type="entry name" value="Sel1_AlgK"/>
</dbReference>
<dbReference type="SUPFAM" id="SSF81901">
    <property type="entry name" value="HCP-like"/>
    <property type="match status" value="1"/>
</dbReference>
<dbReference type="InterPro" id="IPR011990">
    <property type="entry name" value="TPR-like_helical_dom_sf"/>
</dbReference>
<dbReference type="PANTHER" id="PTHR11102:SF160">
    <property type="entry name" value="ERAD-ASSOCIATED E3 UBIQUITIN-PROTEIN LIGASE COMPONENT HRD3"/>
    <property type="match status" value="1"/>
</dbReference>
<accession>A0A8J7FLT1</accession>
<dbReference type="PROSITE" id="PS51257">
    <property type="entry name" value="PROKAR_LIPOPROTEIN"/>
    <property type="match status" value="1"/>
</dbReference>
<evidence type="ECO:0000313" key="1">
    <source>
        <dbReference type="EMBL" id="MBE9610242.1"/>
    </source>
</evidence>
<dbReference type="AlphaFoldDB" id="A0A8J7FLT1"/>
<protein>
    <recommendedName>
        <fullName evidence="3">Sel1 repeat family protein</fullName>
    </recommendedName>
</protein>
<proteinExistence type="predicted"/>